<dbReference type="GO" id="GO:0036038">
    <property type="term" value="C:MKS complex"/>
    <property type="evidence" value="ECO:0007669"/>
    <property type="project" value="TreeGrafter"/>
</dbReference>
<dbReference type="InterPro" id="IPR010796">
    <property type="entry name" value="C2_B9-type_dom"/>
</dbReference>
<keyword evidence="3" id="KW-0970">Cilium biogenesis/degradation</keyword>
<name>A0A7R9QUP1_9ACAR</name>
<evidence type="ECO:0000256" key="4">
    <source>
        <dbReference type="ARBA" id="ARBA00023212"/>
    </source>
</evidence>
<sequence length="145" mass="16299">MSLWTQEGEDAVWSHPIDVHYACRGLSGWPKVHFQVWHQDIHGRNDIIHQSPPERQSKCISVETANRAPSSHLFNLYAAFFIGGGPRLKVEETVYNCGDRFRLQTRAAGTVHIQTLHAMVYDTGETGTSCKSRHDPESSCACCMT</sequence>
<dbReference type="Pfam" id="PF07162">
    <property type="entry name" value="B9-C2"/>
    <property type="match status" value="1"/>
</dbReference>
<evidence type="ECO:0000256" key="1">
    <source>
        <dbReference type="ARBA" id="ARBA00004120"/>
    </source>
</evidence>
<dbReference type="Proteomes" id="UP000728032">
    <property type="component" value="Unassembled WGS sequence"/>
</dbReference>
<keyword evidence="7" id="KW-1185">Reference proteome</keyword>
<reference evidence="6" key="1">
    <citation type="submission" date="2020-11" db="EMBL/GenBank/DDBJ databases">
        <authorList>
            <person name="Tran Van P."/>
        </authorList>
    </citation>
    <scope>NUCLEOTIDE SEQUENCE</scope>
</reference>
<keyword evidence="5" id="KW-0966">Cell projection</keyword>
<evidence type="ECO:0000256" key="2">
    <source>
        <dbReference type="ARBA" id="ARBA00022490"/>
    </source>
</evidence>
<keyword evidence="2" id="KW-0963">Cytoplasm</keyword>
<dbReference type="EMBL" id="OC929892">
    <property type="protein sequence ID" value="CAD7658470.1"/>
    <property type="molecule type" value="Genomic_DNA"/>
</dbReference>
<dbReference type="OrthoDB" id="184109at2759"/>
<evidence type="ECO:0000256" key="5">
    <source>
        <dbReference type="ARBA" id="ARBA00023273"/>
    </source>
</evidence>
<organism evidence="6">
    <name type="scientific">Oppiella nova</name>
    <dbReference type="NCBI Taxonomy" id="334625"/>
    <lineage>
        <taxon>Eukaryota</taxon>
        <taxon>Metazoa</taxon>
        <taxon>Ecdysozoa</taxon>
        <taxon>Arthropoda</taxon>
        <taxon>Chelicerata</taxon>
        <taxon>Arachnida</taxon>
        <taxon>Acari</taxon>
        <taxon>Acariformes</taxon>
        <taxon>Sarcoptiformes</taxon>
        <taxon>Oribatida</taxon>
        <taxon>Brachypylina</taxon>
        <taxon>Oppioidea</taxon>
        <taxon>Oppiidae</taxon>
        <taxon>Oppiella</taxon>
    </lineage>
</organism>
<gene>
    <name evidence="6" type="ORF">ONB1V03_LOCUS15091</name>
</gene>
<dbReference type="PANTHER" id="PTHR12968">
    <property type="entry name" value="B9 DOMAIN-CONTAINING"/>
    <property type="match status" value="1"/>
</dbReference>
<dbReference type="PANTHER" id="PTHR12968:SF6">
    <property type="entry name" value="B9 DOMAIN-CONTAINING PROTEIN"/>
    <property type="match status" value="1"/>
</dbReference>
<dbReference type="EMBL" id="CAJPVJ010015067">
    <property type="protein sequence ID" value="CAG2175656.1"/>
    <property type="molecule type" value="Genomic_DNA"/>
</dbReference>
<evidence type="ECO:0000256" key="3">
    <source>
        <dbReference type="ARBA" id="ARBA00022794"/>
    </source>
</evidence>
<evidence type="ECO:0000313" key="7">
    <source>
        <dbReference type="Proteomes" id="UP000728032"/>
    </source>
</evidence>
<dbReference type="GO" id="GO:0060271">
    <property type="term" value="P:cilium assembly"/>
    <property type="evidence" value="ECO:0007669"/>
    <property type="project" value="TreeGrafter"/>
</dbReference>
<comment type="subcellular location">
    <subcellularLocation>
        <location evidence="1">Cytoplasm</location>
        <location evidence="1">Cytoskeleton</location>
        <location evidence="1">Cilium basal body</location>
    </subcellularLocation>
</comment>
<protein>
    <submittedName>
        <fullName evidence="6">Uncharacterized protein</fullName>
    </submittedName>
</protein>
<proteinExistence type="predicted"/>
<dbReference type="AlphaFoldDB" id="A0A7R9QUP1"/>
<keyword evidence="4" id="KW-0206">Cytoskeleton</keyword>
<accession>A0A7R9QUP1</accession>
<evidence type="ECO:0000313" key="6">
    <source>
        <dbReference type="EMBL" id="CAD7658470.1"/>
    </source>
</evidence>